<dbReference type="Gene3D" id="3.30.160.20">
    <property type="match status" value="1"/>
</dbReference>
<reference evidence="4" key="1">
    <citation type="submission" date="2020-01" db="EMBL/GenBank/DDBJ databases">
        <authorList>
            <person name="Mishra B."/>
        </authorList>
    </citation>
    <scope>NUCLEOTIDE SEQUENCE [LARGE SCALE GENOMIC DNA]</scope>
</reference>
<gene>
    <name evidence="4" type="ORF">MERR_LOCUS7232</name>
</gene>
<dbReference type="Pfam" id="PF14709">
    <property type="entry name" value="DND1_DSRM"/>
    <property type="match status" value="1"/>
</dbReference>
<feature type="region of interest" description="Disordered" evidence="2">
    <location>
        <begin position="1"/>
        <end position="23"/>
    </location>
</feature>
<accession>A0A6D2HWB7</accession>
<dbReference type="SUPFAM" id="SSF54768">
    <property type="entry name" value="dsRNA-binding domain-like"/>
    <property type="match status" value="1"/>
</dbReference>
<evidence type="ECO:0000256" key="2">
    <source>
        <dbReference type="SAM" id="MobiDB-lite"/>
    </source>
</evidence>
<dbReference type="GO" id="GO:0003723">
    <property type="term" value="F:RNA binding"/>
    <property type="evidence" value="ECO:0007669"/>
    <property type="project" value="UniProtKB-UniRule"/>
</dbReference>
<dbReference type="AlphaFoldDB" id="A0A6D2HWB7"/>
<dbReference type="InterPro" id="IPR014720">
    <property type="entry name" value="dsRBD_dom"/>
</dbReference>
<evidence type="ECO:0000259" key="3">
    <source>
        <dbReference type="PROSITE" id="PS50137"/>
    </source>
</evidence>
<keyword evidence="1" id="KW-0694">RNA-binding</keyword>
<dbReference type="EMBL" id="CACVBM020000510">
    <property type="protein sequence ID" value="CAA7019997.1"/>
    <property type="molecule type" value="Genomic_DNA"/>
</dbReference>
<keyword evidence="5" id="KW-1185">Reference proteome</keyword>
<protein>
    <recommendedName>
        <fullName evidence="3">DRBM domain-containing protein</fullName>
    </recommendedName>
</protein>
<dbReference type="PROSITE" id="PS50137">
    <property type="entry name" value="DS_RBD"/>
    <property type="match status" value="1"/>
</dbReference>
<dbReference type="Proteomes" id="UP000467841">
    <property type="component" value="Unassembled WGS sequence"/>
</dbReference>
<sequence>MDGQETKKRISKNPTRSTVISLRDIPPLVPSTIPENSSLKPKTVTVPANVAKLRKGNGVEEDNVKSSFSSNILIDPYSTKSVSIITQENNLPPKPQEEDTKQLSKDKCMKGSAKSVLHEICASKRWKAPVYECCKAEGPSHMRLFTYKVVVETENIESSGKTVLECFGDPKGKKKAAAEHAAEGALWYLEHVKRNQSK</sequence>
<evidence type="ECO:0000256" key="1">
    <source>
        <dbReference type="PROSITE-ProRule" id="PRU00266"/>
    </source>
</evidence>
<dbReference type="SMART" id="SM00358">
    <property type="entry name" value="DSRM"/>
    <property type="match status" value="1"/>
</dbReference>
<evidence type="ECO:0000313" key="4">
    <source>
        <dbReference type="EMBL" id="CAA7019997.1"/>
    </source>
</evidence>
<evidence type="ECO:0000313" key="5">
    <source>
        <dbReference type="Proteomes" id="UP000467841"/>
    </source>
</evidence>
<comment type="caution">
    <text evidence="4">The sequence shown here is derived from an EMBL/GenBank/DDBJ whole genome shotgun (WGS) entry which is preliminary data.</text>
</comment>
<name>A0A6D2HWB7_9BRAS</name>
<dbReference type="OrthoDB" id="786951at2759"/>
<feature type="domain" description="DRBM" evidence="3">
    <location>
        <begin position="112"/>
        <end position="191"/>
    </location>
</feature>
<organism evidence="4 5">
    <name type="scientific">Microthlaspi erraticum</name>
    <dbReference type="NCBI Taxonomy" id="1685480"/>
    <lineage>
        <taxon>Eukaryota</taxon>
        <taxon>Viridiplantae</taxon>
        <taxon>Streptophyta</taxon>
        <taxon>Embryophyta</taxon>
        <taxon>Tracheophyta</taxon>
        <taxon>Spermatophyta</taxon>
        <taxon>Magnoliopsida</taxon>
        <taxon>eudicotyledons</taxon>
        <taxon>Gunneridae</taxon>
        <taxon>Pentapetalae</taxon>
        <taxon>rosids</taxon>
        <taxon>malvids</taxon>
        <taxon>Brassicales</taxon>
        <taxon>Brassicaceae</taxon>
        <taxon>Coluteocarpeae</taxon>
        <taxon>Microthlaspi</taxon>
    </lineage>
</organism>
<proteinExistence type="predicted"/>